<dbReference type="GO" id="GO:0003824">
    <property type="term" value="F:catalytic activity"/>
    <property type="evidence" value="ECO:0007669"/>
    <property type="project" value="InterPro"/>
</dbReference>
<dbReference type="InterPro" id="IPR020556">
    <property type="entry name" value="Amidase_CS"/>
</dbReference>
<organism evidence="3 4">
    <name type="scientific">Bacterioplanes sanyensis</name>
    <dbReference type="NCBI Taxonomy" id="1249553"/>
    <lineage>
        <taxon>Bacteria</taxon>
        <taxon>Pseudomonadati</taxon>
        <taxon>Pseudomonadota</taxon>
        <taxon>Gammaproteobacteria</taxon>
        <taxon>Oceanospirillales</taxon>
        <taxon>Oceanospirillaceae</taxon>
        <taxon>Bacterioplanes</taxon>
    </lineage>
</organism>
<dbReference type="InterPro" id="IPR036928">
    <property type="entry name" value="AS_sf"/>
</dbReference>
<name>A0A222FK59_9GAMM</name>
<proteinExistence type="inferred from homology"/>
<reference evidence="3 4" key="1">
    <citation type="submission" date="2017-07" db="EMBL/GenBank/DDBJ databases">
        <title>Annotated genome sequence of Bacterioplanes sanyensis isolated from Red Sea.</title>
        <authorList>
            <person name="Rehman Z.U."/>
        </authorList>
    </citation>
    <scope>NUCLEOTIDE SEQUENCE [LARGE SCALE GENOMIC DNA]</scope>
    <source>
        <strain evidence="3 4">NV9</strain>
    </source>
</reference>
<gene>
    <name evidence="3" type="ORF">CHH28_12345</name>
</gene>
<evidence type="ECO:0000256" key="1">
    <source>
        <dbReference type="ARBA" id="ARBA00009199"/>
    </source>
</evidence>
<evidence type="ECO:0000313" key="4">
    <source>
        <dbReference type="Proteomes" id="UP000202440"/>
    </source>
</evidence>
<feature type="domain" description="Amidase" evidence="2">
    <location>
        <begin position="37"/>
        <end position="485"/>
    </location>
</feature>
<dbReference type="EMBL" id="CP022530">
    <property type="protein sequence ID" value="ASP39415.1"/>
    <property type="molecule type" value="Genomic_DNA"/>
</dbReference>
<dbReference type="InterPro" id="IPR000120">
    <property type="entry name" value="Amidase"/>
</dbReference>
<dbReference type="Proteomes" id="UP000202440">
    <property type="component" value="Chromosome"/>
</dbReference>
<dbReference type="PANTHER" id="PTHR11895">
    <property type="entry name" value="TRANSAMIDASE"/>
    <property type="match status" value="1"/>
</dbReference>
<keyword evidence="4" id="KW-1185">Reference proteome</keyword>
<comment type="similarity">
    <text evidence="1">Belongs to the amidase family.</text>
</comment>
<sequence>MSISESPTRTSLASEYQQQDALGLAELVRRGDVSANELLEHAIKLAERLNPAINAIITPLYDHARAQIAQGLPQGPFTGVPFLMKDLISELAGTPISSGSNALRQYTSSNDSELTRRYKNTGVVIFGKTNTPEFGLMGVTEPKAFGPARNPWNTEHTPGGSSGGSAAAIAAGIVPMASGGDGGGSIRIPAACCGLFGLKPSRGRTPTGPYYSELWDGAAVEHVLTRSVRDSAAMLDAIAGPDSASPYPLEVRNDFLATSQQTVRPLKIGVSTRSFVGRPVAAEAVKAVEHSVELLQQLGHQVDEVDLQLDGEALADAYLTMYFGHVAADLDYVAQLLSSRPSNLDVELTTRTIGMLGKRISAGEFVSAKRRWNQFAQSMALFHQRYDLLLTPTLGDEPVALGAFEPPLLERIGMHIINGLGLHTLLLKSGMVKAMAMDNLEKLPFTQLANLTGAPAMSVPLYWTANGLPLGVQFMAPMGDEGTLLQLATQLEQAQPWLQRRPQLQEHQHG</sequence>
<dbReference type="OrthoDB" id="8872210at2"/>
<dbReference type="AlphaFoldDB" id="A0A222FK59"/>
<dbReference type="Gene3D" id="3.90.1300.10">
    <property type="entry name" value="Amidase signature (AS) domain"/>
    <property type="match status" value="1"/>
</dbReference>
<dbReference type="RefSeq" id="WP_094060593.1">
    <property type="nucleotide sequence ID" value="NZ_CP022530.1"/>
</dbReference>
<evidence type="ECO:0000259" key="2">
    <source>
        <dbReference type="Pfam" id="PF01425"/>
    </source>
</evidence>
<dbReference type="KEGG" id="bsan:CHH28_12345"/>
<dbReference type="Pfam" id="PF01425">
    <property type="entry name" value="Amidase"/>
    <property type="match status" value="1"/>
</dbReference>
<dbReference type="PROSITE" id="PS00571">
    <property type="entry name" value="AMIDASES"/>
    <property type="match status" value="1"/>
</dbReference>
<evidence type="ECO:0000313" key="3">
    <source>
        <dbReference type="EMBL" id="ASP39415.1"/>
    </source>
</evidence>
<dbReference type="SUPFAM" id="SSF75304">
    <property type="entry name" value="Amidase signature (AS) enzymes"/>
    <property type="match status" value="1"/>
</dbReference>
<dbReference type="InterPro" id="IPR023631">
    <property type="entry name" value="Amidase_dom"/>
</dbReference>
<dbReference type="PANTHER" id="PTHR11895:SF7">
    <property type="entry name" value="GLUTAMYL-TRNA(GLN) AMIDOTRANSFERASE SUBUNIT A, MITOCHONDRIAL"/>
    <property type="match status" value="1"/>
</dbReference>
<accession>A0A222FK59</accession>
<protein>
    <submittedName>
        <fullName evidence="3">Amidase</fullName>
    </submittedName>
</protein>